<dbReference type="InterPro" id="IPR001128">
    <property type="entry name" value="Cyt_P450"/>
</dbReference>
<feature type="transmembrane region" description="Helical" evidence="3">
    <location>
        <begin position="29"/>
        <end position="48"/>
    </location>
</feature>
<protein>
    <recommendedName>
        <fullName evidence="6">Cytochrome P450</fullName>
    </recommendedName>
</protein>
<evidence type="ECO:0000256" key="2">
    <source>
        <dbReference type="ARBA" id="ARBA00023033"/>
    </source>
</evidence>
<name>A0A9P0ED77_NEZVI</name>
<keyword evidence="3" id="KW-0472">Membrane</keyword>
<comment type="similarity">
    <text evidence="1">Belongs to the cytochrome P450 family.</text>
</comment>
<keyword evidence="3" id="KW-0812">Transmembrane</keyword>
<dbReference type="AlphaFoldDB" id="A0A9P0ED77"/>
<sequence length="435" mass="50565">MEKFATTAFIIAVAHLVLGLLLWFRVRKLYSYPGLLGFPVFGNLYYFYRTLFLVTMDSMEKYMIRISETYGKDGLCFHWIYGFRTLVTVTNPHIVKEIGFHPNVTHKPNFIFSAFHSYFSGPFVSSRSDDLWKIQRKEYDTFLKKSRVESEHSNTFSKYADQMIELMLASPSADILRAVTLEFTHNSTMETLFGVDSSIVYNPQVIGFMSVIPVLGTLSVANPKLAGTIFGIFKKMESFFLRTIEKTRRLILEDIYSKILTSSPVAANKKALLSRQITSRMRKCNEDEDKLINELMELFVTSSGTTHALLSSSLIFLALLPDIQERAWQEQYEIFDNDKRDATFDDLSQMRFLDRFIKEALRFVAPPFYFKSVTGDTTIRMHYTTTLMKVALSKIIRRLKLRPVQKDFRFEDIQFETFIMRELANPPVLQVEQRE</sequence>
<dbReference type="GO" id="GO:0016705">
    <property type="term" value="F:oxidoreductase activity, acting on paired donors, with incorporation or reduction of molecular oxygen"/>
    <property type="evidence" value="ECO:0007669"/>
    <property type="project" value="InterPro"/>
</dbReference>
<organism evidence="4 5">
    <name type="scientific">Nezara viridula</name>
    <name type="common">Southern green stink bug</name>
    <name type="synonym">Cimex viridulus</name>
    <dbReference type="NCBI Taxonomy" id="85310"/>
    <lineage>
        <taxon>Eukaryota</taxon>
        <taxon>Metazoa</taxon>
        <taxon>Ecdysozoa</taxon>
        <taxon>Arthropoda</taxon>
        <taxon>Hexapoda</taxon>
        <taxon>Insecta</taxon>
        <taxon>Pterygota</taxon>
        <taxon>Neoptera</taxon>
        <taxon>Paraneoptera</taxon>
        <taxon>Hemiptera</taxon>
        <taxon>Heteroptera</taxon>
        <taxon>Panheteroptera</taxon>
        <taxon>Pentatomomorpha</taxon>
        <taxon>Pentatomoidea</taxon>
        <taxon>Pentatomidae</taxon>
        <taxon>Pentatominae</taxon>
        <taxon>Nezara</taxon>
    </lineage>
</organism>
<dbReference type="PANTHER" id="PTHR24305:SF166">
    <property type="entry name" value="CYTOCHROME P450 12A4, MITOCHONDRIAL-RELATED"/>
    <property type="match status" value="1"/>
</dbReference>
<dbReference type="EMBL" id="OV725079">
    <property type="protein sequence ID" value="CAH1394638.1"/>
    <property type="molecule type" value="Genomic_DNA"/>
</dbReference>
<keyword evidence="5" id="KW-1185">Reference proteome</keyword>
<dbReference type="OrthoDB" id="1372046at2759"/>
<dbReference type="Gene3D" id="1.10.630.10">
    <property type="entry name" value="Cytochrome P450"/>
    <property type="match status" value="1"/>
</dbReference>
<evidence type="ECO:0000256" key="1">
    <source>
        <dbReference type="ARBA" id="ARBA00010617"/>
    </source>
</evidence>
<proteinExistence type="inferred from homology"/>
<dbReference type="GO" id="GO:0005506">
    <property type="term" value="F:iron ion binding"/>
    <property type="evidence" value="ECO:0007669"/>
    <property type="project" value="InterPro"/>
</dbReference>
<evidence type="ECO:0008006" key="6">
    <source>
        <dbReference type="Google" id="ProtNLM"/>
    </source>
</evidence>
<evidence type="ECO:0000313" key="4">
    <source>
        <dbReference type="EMBL" id="CAH1394638.1"/>
    </source>
</evidence>
<keyword evidence="2" id="KW-0503">Monooxygenase</keyword>
<accession>A0A9P0ED77</accession>
<gene>
    <name evidence="4" type="ORF">NEZAVI_LOCUS5100</name>
</gene>
<evidence type="ECO:0000313" key="5">
    <source>
        <dbReference type="Proteomes" id="UP001152798"/>
    </source>
</evidence>
<dbReference type="InterPro" id="IPR050121">
    <property type="entry name" value="Cytochrome_P450_monoxygenase"/>
</dbReference>
<keyword evidence="3" id="KW-1133">Transmembrane helix</keyword>
<dbReference type="GO" id="GO:0020037">
    <property type="term" value="F:heme binding"/>
    <property type="evidence" value="ECO:0007669"/>
    <property type="project" value="InterPro"/>
</dbReference>
<evidence type="ECO:0000256" key="3">
    <source>
        <dbReference type="SAM" id="Phobius"/>
    </source>
</evidence>
<keyword evidence="2" id="KW-0560">Oxidoreductase</keyword>
<dbReference type="Pfam" id="PF00067">
    <property type="entry name" value="p450"/>
    <property type="match status" value="1"/>
</dbReference>
<reference evidence="4" key="1">
    <citation type="submission" date="2022-01" db="EMBL/GenBank/DDBJ databases">
        <authorList>
            <person name="King R."/>
        </authorList>
    </citation>
    <scope>NUCLEOTIDE SEQUENCE</scope>
</reference>
<dbReference type="PANTHER" id="PTHR24305">
    <property type="entry name" value="CYTOCHROME P450"/>
    <property type="match status" value="1"/>
</dbReference>
<dbReference type="Proteomes" id="UP001152798">
    <property type="component" value="Chromosome 3"/>
</dbReference>
<dbReference type="GO" id="GO:0004497">
    <property type="term" value="F:monooxygenase activity"/>
    <property type="evidence" value="ECO:0007669"/>
    <property type="project" value="UniProtKB-KW"/>
</dbReference>
<feature type="transmembrane region" description="Helical" evidence="3">
    <location>
        <begin position="6"/>
        <end position="24"/>
    </location>
</feature>
<dbReference type="InterPro" id="IPR036396">
    <property type="entry name" value="Cyt_P450_sf"/>
</dbReference>
<dbReference type="SUPFAM" id="SSF48264">
    <property type="entry name" value="Cytochrome P450"/>
    <property type="match status" value="1"/>
</dbReference>